<name>A0AAX1NBZ3_9BACT</name>
<dbReference type="Gene3D" id="3.40.1190.20">
    <property type="match status" value="1"/>
</dbReference>
<dbReference type="InterPro" id="IPR011611">
    <property type="entry name" value="PfkB_dom"/>
</dbReference>
<evidence type="ECO:0000259" key="4">
    <source>
        <dbReference type="Pfam" id="PF00294"/>
    </source>
</evidence>
<dbReference type="EMBL" id="CP076133">
    <property type="protein sequence ID" value="QWG05041.1"/>
    <property type="molecule type" value="Genomic_DNA"/>
</dbReference>
<comment type="similarity">
    <text evidence="1">Belongs to the carbohydrate kinase PfkB family.</text>
</comment>
<dbReference type="Pfam" id="PF00294">
    <property type="entry name" value="PfkB"/>
    <property type="match status" value="1"/>
</dbReference>
<organism evidence="5 6">
    <name type="scientific">Flammeovirga yaeyamensis</name>
    <dbReference type="NCBI Taxonomy" id="367791"/>
    <lineage>
        <taxon>Bacteria</taxon>
        <taxon>Pseudomonadati</taxon>
        <taxon>Bacteroidota</taxon>
        <taxon>Cytophagia</taxon>
        <taxon>Cytophagales</taxon>
        <taxon>Flammeovirgaceae</taxon>
        <taxon>Flammeovirga</taxon>
    </lineage>
</organism>
<evidence type="ECO:0000313" key="6">
    <source>
        <dbReference type="Proteomes" id="UP000678679"/>
    </source>
</evidence>
<dbReference type="GO" id="GO:0016301">
    <property type="term" value="F:kinase activity"/>
    <property type="evidence" value="ECO:0007669"/>
    <property type="project" value="UniProtKB-KW"/>
</dbReference>
<protein>
    <submittedName>
        <fullName evidence="5">Carbohydrate kinase</fullName>
    </submittedName>
</protein>
<evidence type="ECO:0000256" key="1">
    <source>
        <dbReference type="ARBA" id="ARBA00010688"/>
    </source>
</evidence>
<keyword evidence="2" id="KW-0808">Transferase</keyword>
<evidence type="ECO:0000256" key="2">
    <source>
        <dbReference type="ARBA" id="ARBA00022679"/>
    </source>
</evidence>
<dbReference type="InterPro" id="IPR002173">
    <property type="entry name" value="Carboh/pur_kinase_PfkB_CS"/>
</dbReference>
<dbReference type="PANTHER" id="PTHR43085:SF57">
    <property type="entry name" value="CARBOHYDRATE KINASE PFKB DOMAIN-CONTAINING PROTEIN"/>
    <property type="match status" value="1"/>
</dbReference>
<dbReference type="PROSITE" id="PS00584">
    <property type="entry name" value="PFKB_KINASES_2"/>
    <property type="match status" value="1"/>
</dbReference>
<feature type="domain" description="Carbohydrate kinase PfkB" evidence="4">
    <location>
        <begin position="21"/>
        <end position="281"/>
    </location>
</feature>
<evidence type="ECO:0000313" key="5">
    <source>
        <dbReference type="EMBL" id="QWG05041.1"/>
    </source>
</evidence>
<dbReference type="PANTHER" id="PTHR43085">
    <property type="entry name" value="HEXOKINASE FAMILY MEMBER"/>
    <property type="match status" value="1"/>
</dbReference>
<reference evidence="5 6" key="1">
    <citation type="submission" date="2021-05" db="EMBL/GenBank/DDBJ databases">
        <title>Comparative genomic studies on the polysaccharide-degrading batcterial strains of the Flammeovirga genus.</title>
        <authorList>
            <person name="Zewei F."/>
            <person name="Zheng Z."/>
            <person name="Yu L."/>
            <person name="Ruyue G."/>
            <person name="Yanhong M."/>
            <person name="Yuanyuan C."/>
            <person name="Jingyan G."/>
            <person name="Wenjun H."/>
        </authorList>
    </citation>
    <scope>NUCLEOTIDE SEQUENCE [LARGE SCALE GENOMIC DNA]</scope>
    <source>
        <strain evidence="5 6">NBRC:100898</strain>
    </source>
</reference>
<dbReference type="KEGG" id="fya:KMW28_21700"/>
<dbReference type="CDD" id="cd01167">
    <property type="entry name" value="bac_FRK"/>
    <property type="match status" value="1"/>
</dbReference>
<dbReference type="InterPro" id="IPR029056">
    <property type="entry name" value="Ribokinase-like"/>
</dbReference>
<keyword evidence="6" id="KW-1185">Reference proteome</keyword>
<dbReference type="Proteomes" id="UP000678679">
    <property type="component" value="Chromosome 2"/>
</dbReference>
<sequence length="285" mass="31389">MSKHKIFGFGEILWDLLPQGKQLGGAPANFIYHCTQLGADAISISSIGNDPLGYEIKEVLSNNKVEAELSISDLPTGTVSVELDDQGIPSYIIHENVAWDDIQLSNQTIDQFRQADALCFGTLSQRSANNRKVLSKLLSIVPSTCLRVFDINIRQSYYSKDLIEECLTSASIFKLNEDELELMKSLFSLRGTTEEILSQLIKNYHLNVVALTMGTEGSYLCTENETSFLPTPKVNVVDTVGAGDAFTAALVVGWLQSKTLKQIHEEAVELSAFVCTRSGAMVRMI</sequence>
<accession>A0AAX1NBZ3</accession>
<dbReference type="RefSeq" id="WP_169662276.1">
    <property type="nucleotide sequence ID" value="NZ_CP076133.1"/>
</dbReference>
<proteinExistence type="inferred from homology"/>
<gene>
    <name evidence="5" type="ORF">KMW28_21700</name>
</gene>
<dbReference type="InterPro" id="IPR050306">
    <property type="entry name" value="PfkB_Carbo_kinase"/>
</dbReference>
<keyword evidence="3 5" id="KW-0418">Kinase</keyword>
<dbReference type="AlphaFoldDB" id="A0AAX1NBZ3"/>
<dbReference type="SUPFAM" id="SSF53613">
    <property type="entry name" value="Ribokinase-like"/>
    <property type="match status" value="1"/>
</dbReference>
<evidence type="ECO:0000256" key="3">
    <source>
        <dbReference type="ARBA" id="ARBA00022777"/>
    </source>
</evidence>